<keyword evidence="6" id="KW-0472">Membrane</keyword>
<sequence>MVTNDILWSERYPYLYGACSKNACSSIKFSLALIENDLVHFDGSPHNRRATNLKGLLQANEQKLSALLQSPDVFRFNFCRDPYARLVSAYENRILTLGLESYDLVDSATKEFKKNRTAILAHKSGRHPSSVDPDEDIEFGDFVRFICDQNYFEMDRHWYPQARSMHVDVIDYQFTGRLESFDQDWRIVHETITGGMSAEPATRLNSTRKRADGHEQIPQDLRRLIAKKYEEDFDAFRYPTGLRATTTMPKNNIEQATPTKTSNMSAALPRVLFVIDARDDAFRLRPTLASIERLTSAPHSVAAIVSRNYSCFARYLTNLVDEVAEVDGLEPLNCLGSLFKEANTDQDIIVFLRAGEEVPDRFAFHEACNLLAQRPETKVVAGLNAIIRYDEWEKPQSRKWNNTASYFVSRPDEPGEILIPTDFLEPPKYGAENWHQICEAFWGPFVCSLRTFRGMRDAGKEYCSMAGLCLAMARQWSLRTNGAVAFYPKFIAIEKVHGARNAINRGFPAEDIRQYFADNDKGSLDILGLESWIKDASGKLSTREFQFMDVDNRIMHDKSREQTLSFAFDSEFGPRTPHWSDLRPKPSSASITPSANGSVLEGQASPNANKSRRKSEIQPQTIDDVRDKYGILINANGFEIISTRRLVRNAAFEFIRRPFLKKPPPNNSGPDIN</sequence>
<comment type="subcellular location">
    <subcellularLocation>
        <location evidence="1">Golgi apparatus membrane</location>
        <topology evidence="1">Single-pass type II membrane protein</topology>
    </subcellularLocation>
</comment>
<evidence type="ECO:0000313" key="10">
    <source>
        <dbReference type="Proteomes" id="UP001196509"/>
    </source>
</evidence>
<dbReference type="InterPro" id="IPR005331">
    <property type="entry name" value="Sulfotransferase"/>
</dbReference>
<gene>
    <name evidence="9" type="ORF">K1W69_17915</name>
</gene>
<keyword evidence="3" id="KW-0812">Transmembrane</keyword>
<dbReference type="PANTHER" id="PTHR12137">
    <property type="entry name" value="CARBOHYDRATE SULFOTRANSFERASE"/>
    <property type="match status" value="1"/>
</dbReference>
<reference evidence="9" key="1">
    <citation type="submission" date="2021-08" db="EMBL/GenBank/DDBJ databases">
        <title>Hoeflea bacterium WL0058 sp. nov., isolated from the sediment.</title>
        <authorList>
            <person name="Wang L."/>
            <person name="Zhang D."/>
        </authorList>
    </citation>
    <scope>NUCLEOTIDE SEQUENCE</scope>
    <source>
        <strain evidence="9">WL0058</strain>
    </source>
</reference>
<dbReference type="Proteomes" id="UP001196509">
    <property type="component" value="Unassembled WGS sequence"/>
</dbReference>
<dbReference type="GO" id="GO:0016020">
    <property type="term" value="C:membrane"/>
    <property type="evidence" value="ECO:0007669"/>
    <property type="project" value="InterPro"/>
</dbReference>
<evidence type="ECO:0000256" key="6">
    <source>
        <dbReference type="ARBA" id="ARBA00023136"/>
    </source>
</evidence>
<evidence type="ECO:0000256" key="2">
    <source>
        <dbReference type="ARBA" id="ARBA00022679"/>
    </source>
</evidence>
<proteinExistence type="predicted"/>
<evidence type="ECO:0000256" key="8">
    <source>
        <dbReference type="SAM" id="MobiDB-lite"/>
    </source>
</evidence>
<feature type="compositionally biased region" description="Polar residues" evidence="8">
    <location>
        <begin position="587"/>
        <end position="597"/>
    </location>
</feature>
<dbReference type="InterPro" id="IPR018011">
    <property type="entry name" value="Carb_sulfotrans_8-10"/>
</dbReference>
<dbReference type="EMBL" id="JAICBX010000003">
    <property type="protein sequence ID" value="MBW8639078.1"/>
    <property type="molecule type" value="Genomic_DNA"/>
</dbReference>
<keyword evidence="2" id="KW-0808">Transferase</keyword>
<evidence type="ECO:0000256" key="1">
    <source>
        <dbReference type="ARBA" id="ARBA00004323"/>
    </source>
</evidence>
<keyword evidence="10" id="KW-1185">Reference proteome</keyword>
<organism evidence="9 10">
    <name type="scientific">Flavimaribacter sediminis</name>
    <dbReference type="NCBI Taxonomy" id="2865987"/>
    <lineage>
        <taxon>Bacteria</taxon>
        <taxon>Pseudomonadati</taxon>
        <taxon>Pseudomonadota</taxon>
        <taxon>Alphaproteobacteria</taxon>
        <taxon>Hyphomicrobiales</taxon>
        <taxon>Rhizobiaceae</taxon>
        <taxon>Flavimaribacter</taxon>
    </lineage>
</organism>
<dbReference type="GO" id="GO:0008146">
    <property type="term" value="F:sulfotransferase activity"/>
    <property type="evidence" value="ECO:0007669"/>
    <property type="project" value="InterPro"/>
</dbReference>
<dbReference type="PANTHER" id="PTHR12137:SF54">
    <property type="entry name" value="CARBOHYDRATE SULFOTRANSFERASE"/>
    <property type="match status" value="1"/>
</dbReference>
<evidence type="ECO:0000256" key="7">
    <source>
        <dbReference type="ARBA" id="ARBA00023180"/>
    </source>
</evidence>
<name>A0AAE2ZM25_9HYPH</name>
<protein>
    <submittedName>
        <fullName evidence="9">Sulfotransferase family protein</fullName>
    </submittedName>
</protein>
<accession>A0AAE2ZM25</accession>
<evidence type="ECO:0000313" key="9">
    <source>
        <dbReference type="EMBL" id="MBW8639078.1"/>
    </source>
</evidence>
<dbReference type="GO" id="GO:0016051">
    <property type="term" value="P:carbohydrate biosynthetic process"/>
    <property type="evidence" value="ECO:0007669"/>
    <property type="project" value="InterPro"/>
</dbReference>
<keyword evidence="7" id="KW-0325">Glycoprotein</keyword>
<evidence type="ECO:0000256" key="5">
    <source>
        <dbReference type="ARBA" id="ARBA00023034"/>
    </source>
</evidence>
<evidence type="ECO:0000256" key="3">
    <source>
        <dbReference type="ARBA" id="ARBA00022692"/>
    </source>
</evidence>
<dbReference type="AlphaFoldDB" id="A0AAE2ZM25"/>
<feature type="region of interest" description="Disordered" evidence="8">
    <location>
        <begin position="577"/>
        <end position="618"/>
    </location>
</feature>
<dbReference type="Pfam" id="PF03567">
    <property type="entry name" value="Sulfotransfer_2"/>
    <property type="match status" value="1"/>
</dbReference>
<keyword evidence="4" id="KW-1133">Transmembrane helix</keyword>
<keyword evidence="5" id="KW-0333">Golgi apparatus</keyword>
<evidence type="ECO:0000256" key="4">
    <source>
        <dbReference type="ARBA" id="ARBA00022989"/>
    </source>
</evidence>
<comment type="caution">
    <text evidence="9">The sequence shown here is derived from an EMBL/GenBank/DDBJ whole genome shotgun (WGS) entry which is preliminary data.</text>
</comment>
<dbReference type="RefSeq" id="WP_220229788.1">
    <property type="nucleotide sequence ID" value="NZ_JAICBX010000003.1"/>
</dbReference>